<evidence type="ECO:0000313" key="6">
    <source>
        <dbReference type="EMBL" id="CAF3897935.1"/>
    </source>
</evidence>
<dbReference type="Proteomes" id="UP000663882">
    <property type="component" value="Unassembled WGS sequence"/>
</dbReference>
<evidence type="ECO:0000256" key="1">
    <source>
        <dbReference type="SAM" id="Phobius"/>
    </source>
</evidence>
<dbReference type="EMBL" id="CAJNOT010001462">
    <property type="protein sequence ID" value="CAF1203083.1"/>
    <property type="molecule type" value="Genomic_DNA"/>
</dbReference>
<organism evidence="6 7">
    <name type="scientific">Rotaria sordida</name>
    <dbReference type="NCBI Taxonomy" id="392033"/>
    <lineage>
        <taxon>Eukaryota</taxon>
        <taxon>Metazoa</taxon>
        <taxon>Spiralia</taxon>
        <taxon>Gnathifera</taxon>
        <taxon>Rotifera</taxon>
        <taxon>Eurotatoria</taxon>
        <taxon>Bdelloidea</taxon>
        <taxon>Philodinida</taxon>
        <taxon>Philodinidae</taxon>
        <taxon>Rotaria</taxon>
    </lineage>
</organism>
<keyword evidence="1" id="KW-0472">Membrane</keyword>
<gene>
    <name evidence="6" type="ORF">FNK824_LOCUS20415</name>
    <name evidence="5" type="ORF">OTI717_LOCUS20971</name>
    <name evidence="3" type="ORF">RFH988_LOCUS25021</name>
    <name evidence="4" type="ORF">SEV965_LOCUS22642</name>
    <name evidence="2" type="ORF">ZHD862_LOCUS22956</name>
</gene>
<name>A0A819HB66_9BILA</name>
<protein>
    <submittedName>
        <fullName evidence="6">Uncharacterized protein</fullName>
    </submittedName>
</protein>
<evidence type="ECO:0000313" key="4">
    <source>
        <dbReference type="EMBL" id="CAF1229925.1"/>
    </source>
</evidence>
<evidence type="ECO:0000313" key="7">
    <source>
        <dbReference type="Proteomes" id="UP000663874"/>
    </source>
</evidence>
<feature type="transmembrane region" description="Helical" evidence="1">
    <location>
        <begin position="541"/>
        <end position="561"/>
    </location>
</feature>
<comment type="caution">
    <text evidence="6">The sequence shown here is derived from an EMBL/GenBank/DDBJ whole genome shotgun (WGS) entry which is preliminary data.</text>
</comment>
<dbReference type="EMBL" id="CAJNOU010001615">
    <property type="protein sequence ID" value="CAF1229925.1"/>
    <property type="molecule type" value="Genomic_DNA"/>
</dbReference>
<dbReference type="OrthoDB" id="10027053at2759"/>
<evidence type="ECO:0000313" key="3">
    <source>
        <dbReference type="EMBL" id="CAF1209018.1"/>
    </source>
</evidence>
<reference evidence="6" key="1">
    <citation type="submission" date="2021-02" db="EMBL/GenBank/DDBJ databases">
        <authorList>
            <person name="Nowell W R."/>
        </authorList>
    </citation>
    <scope>NUCLEOTIDE SEQUENCE</scope>
</reference>
<proteinExistence type="predicted"/>
<dbReference type="Proteomes" id="UP000663864">
    <property type="component" value="Unassembled WGS sequence"/>
</dbReference>
<feature type="transmembrane region" description="Helical" evidence="1">
    <location>
        <begin position="490"/>
        <end position="510"/>
    </location>
</feature>
<accession>A0A819HB66</accession>
<dbReference type="EMBL" id="CAJNOO010001870">
    <property type="protein sequence ID" value="CAF1209018.1"/>
    <property type="molecule type" value="Genomic_DNA"/>
</dbReference>
<feature type="transmembrane region" description="Helical" evidence="1">
    <location>
        <begin position="799"/>
        <end position="821"/>
    </location>
</feature>
<dbReference type="EMBL" id="CAJOAX010003318">
    <property type="protein sequence ID" value="CAF3847585.1"/>
    <property type="molecule type" value="Genomic_DNA"/>
</dbReference>
<dbReference type="EMBL" id="CAJOBE010003741">
    <property type="protein sequence ID" value="CAF3897935.1"/>
    <property type="molecule type" value="Genomic_DNA"/>
</dbReference>
<dbReference type="AlphaFoldDB" id="A0A819HB66"/>
<sequence length="861" mass="97164">MNEILLVQAHNAKHPPAFFIQFAPYNTTQNSSQCFLNYPDILDAYIYCVAVGKKPNLNHKQFFFAGELINNRNGIFVGVAKYNQTNAISNSSNSCALSFSYSLHYLINYEHQEHYIFGIEPQDRFAYGFSNQFLFVFDSVNDSTLESWNGNLTWPNSSFMPYAVDISDNFGVIAGFIQNDPQERVKYSPIIYLLNFNSSNHHPIVVDQYIPIATLDTWQDLLTYSDANVYSAKYDMSISINNRGDVLVGMQFINRVFLFSVNISNPIQLIYINRNTNGRSLGNGKSLAWLDNGNIAAILVNTYSLNYQWLSSQIYFYDMKSNIYNSNSVPISIFPNYHQLLPSSFSPVFLNIVSSPMSLTLMDDKGNLLIFTSTPPGFYPSILETRSMPFITSPQSCPPGMHKDHVGINDCILCPTGTKNSGNATIHCAPCASDTFCPLGSVSETPSSALENIVQLIAYPKSPESTIFDDVLLQNMFHIGTGRCLLISPLFWTLIVGGLAILIVILMKVLKYCINHTTYMRIKNRTHYIFKKTDLIGEGELWVGGLASFSVVVLVCFAYAFSNAYYKQYPIETSTDAYFACDLSTRNAKFQSSLQTLGIPPSKTEKKMFDLLNEQKFSLNIEFINTLINCDVISIQALYGTIWSTIRWSNCQNNNSILYLSIPLPFQHISVQITLDQIQTIGALRIGLSGDKHEEELYKLKELNFYGSFSKNGSVLAQTLPISLVLTKVINETIPIEGEESDFTGIYISTFAIDSKSLFLTQEQYIHSTSQSILLTIVLSETAYYVKNQQYPIAKRAEIIFHNLLFTTVCLEIFGLVFLLYKLTLQPIYRLFHRTGIRDDEKHKINGENMNGDSNTLEQSV</sequence>
<keyword evidence="1" id="KW-0812">Transmembrane</keyword>
<evidence type="ECO:0000313" key="5">
    <source>
        <dbReference type="EMBL" id="CAF3847585.1"/>
    </source>
</evidence>
<keyword evidence="1" id="KW-1133">Transmembrane helix</keyword>
<dbReference type="Proteomes" id="UP000663874">
    <property type="component" value="Unassembled WGS sequence"/>
</dbReference>
<dbReference type="Proteomes" id="UP000663823">
    <property type="component" value="Unassembled WGS sequence"/>
</dbReference>
<evidence type="ECO:0000313" key="2">
    <source>
        <dbReference type="EMBL" id="CAF1203083.1"/>
    </source>
</evidence>
<dbReference type="Proteomes" id="UP000663889">
    <property type="component" value="Unassembled WGS sequence"/>
</dbReference>